<dbReference type="SUPFAM" id="SSF47807">
    <property type="entry name" value="5' to 3' exonuclease, C-terminal subdomain"/>
    <property type="match status" value="1"/>
</dbReference>
<dbReference type="PANTHER" id="PTHR10133">
    <property type="entry name" value="DNA POLYMERASE I"/>
    <property type="match status" value="1"/>
</dbReference>
<comment type="caution">
    <text evidence="13">The sequence shown here is derived from an EMBL/GenBank/DDBJ whole genome shotgun (WGS) entry which is preliminary data.</text>
</comment>
<evidence type="ECO:0000259" key="12">
    <source>
        <dbReference type="SMART" id="SM00482"/>
    </source>
</evidence>
<dbReference type="InterPro" id="IPR020045">
    <property type="entry name" value="DNA_polI_H3TH"/>
</dbReference>
<comment type="catalytic activity">
    <reaction evidence="10">
        <text>DNA(n) + a 2'-deoxyribonucleoside 5'-triphosphate = DNA(n+1) + diphosphate</text>
        <dbReference type="Rhea" id="RHEA:22508"/>
        <dbReference type="Rhea" id="RHEA-COMP:17339"/>
        <dbReference type="Rhea" id="RHEA-COMP:17340"/>
        <dbReference type="ChEBI" id="CHEBI:33019"/>
        <dbReference type="ChEBI" id="CHEBI:61560"/>
        <dbReference type="ChEBI" id="CHEBI:173112"/>
        <dbReference type="EC" id="2.7.7.7"/>
    </reaction>
</comment>
<dbReference type="Pfam" id="PF01367">
    <property type="entry name" value="5_3_exonuc"/>
    <property type="match status" value="1"/>
</dbReference>
<evidence type="ECO:0000313" key="13">
    <source>
        <dbReference type="EMBL" id="KKU04709.1"/>
    </source>
</evidence>
<dbReference type="EMBL" id="LCKT01000011">
    <property type="protein sequence ID" value="KKU04709.1"/>
    <property type="molecule type" value="Genomic_DNA"/>
</dbReference>
<keyword evidence="6" id="KW-0227">DNA damage</keyword>
<dbReference type="Proteomes" id="UP000034696">
    <property type="component" value="Unassembled WGS sequence"/>
</dbReference>
<dbReference type="InterPro" id="IPR036397">
    <property type="entry name" value="RNaseH_sf"/>
</dbReference>
<dbReference type="InterPro" id="IPR008918">
    <property type="entry name" value="HhH2"/>
</dbReference>
<keyword evidence="5" id="KW-0235">DNA replication</keyword>
<evidence type="ECO:0000256" key="8">
    <source>
        <dbReference type="ARBA" id="ARBA00023125"/>
    </source>
</evidence>
<evidence type="ECO:0000256" key="4">
    <source>
        <dbReference type="ARBA" id="ARBA00022695"/>
    </source>
</evidence>
<dbReference type="FunFam" id="1.20.1060.10:FF:000001">
    <property type="entry name" value="DNA polymerase I"/>
    <property type="match status" value="1"/>
</dbReference>
<keyword evidence="3" id="KW-0808">Transferase</keyword>
<dbReference type="GO" id="GO:0003887">
    <property type="term" value="F:DNA-directed DNA polymerase activity"/>
    <property type="evidence" value="ECO:0007669"/>
    <property type="project" value="UniProtKB-KW"/>
</dbReference>
<evidence type="ECO:0000259" key="11">
    <source>
        <dbReference type="SMART" id="SM00475"/>
    </source>
</evidence>
<dbReference type="NCBIfam" id="NF004397">
    <property type="entry name" value="PRK05755.1"/>
    <property type="match status" value="1"/>
</dbReference>
<dbReference type="SMART" id="SM00475">
    <property type="entry name" value="53EXOc"/>
    <property type="match status" value="1"/>
</dbReference>
<dbReference type="CDD" id="cd09859">
    <property type="entry name" value="PIN_53EXO"/>
    <property type="match status" value="1"/>
</dbReference>
<dbReference type="InterPro" id="IPR029060">
    <property type="entry name" value="PIN-like_dom_sf"/>
</dbReference>
<evidence type="ECO:0000256" key="1">
    <source>
        <dbReference type="ARBA" id="ARBA00007705"/>
    </source>
</evidence>
<dbReference type="FunFam" id="1.10.150.20:FF:000003">
    <property type="entry name" value="DNA polymerase I"/>
    <property type="match status" value="1"/>
</dbReference>
<evidence type="ECO:0000256" key="9">
    <source>
        <dbReference type="ARBA" id="ARBA00023204"/>
    </source>
</evidence>
<dbReference type="GO" id="GO:0003677">
    <property type="term" value="F:DNA binding"/>
    <property type="evidence" value="ECO:0007669"/>
    <property type="project" value="UniProtKB-KW"/>
</dbReference>
<dbReference type="CDD" id="cd08637">
    <property type="entry name" value="DNA_pol_A_pol_I_C"/>
    <property type="match status" value="1"/>
</dbReference>
<dbReference type="Gene3D" id="1.10.150.20">
    <property type="entry name" value="5' to 3' exonuclease, C-terminal subdomain"/>
    <property type="match status" value="2"/>
</dbReference>
<dbReference type="Gene3D" id="3.40.50.1010">
    <property type="entry name" value="5'-nuclease"/>
    <property type="match status" value="1"/>
</dbReference>
<sequence>MPKAEKILVLLDMHAILHRSFHALPAFSSPRGEPTGALYGFVTFLFKAIRELKPDYIAAAYDLPEPTFRHAAYDKYKGQRPELASDLAMQIKRSYDILKTFGIKYFEHAKFEADDVIGTLAEKAKSIKDLEIIIASGDMDTLQLVLGSKIRVFTLKKGINDTIIYDEEKVRERFGFGPELLTDYKGLRGDPSDNIPGIPGIGEKGASELILKFGNLEKIFKAIREDREALIKKGIKERTIKLLEEHEEEALFSRELGAIRRDVPVEFDLEKLKWKNGYDDKKVTDLFKELGFMSLLSKLPAESPADIQAGGPAEIAGENDPDFLEKENKIFWHESEGKICAASGDGKVFAFDADDEKIKSLLESKKDHYFFDAKKIMHAVDSAEFPEVKFDLKIAAQLSRPTLQNPSLISLIHNFLPKEAIKEGEVAKAVSLLPKFASVLGKEISEKKLMRVWEEIELPLIPVIYAMEKTGILIDSEFLKKLSSETEKKLTALEKKIWDICGTEFNINSPKQLSEVLFEKMGLTAKRLKKTGTGAKSTRESELLKLRGAHPVIMELLSYRELSKLKSTYLNTLPKMTDGAGRVHTTYDQAGAVTGRLSSSDPNLQNIPIRSETGREVRKAFLARPGFELAAFDYSQIELRIAAILSGDEKMVRAFNEGKDIHAITAAEIFNVKENEVTDSMRREAKVINFGILYGMGVNALSQALEVPRDKAQEFWEEYFRDFDGVYKFLEETKRKAREKGYVETLFGRRRYLPEIFSQAEYIRKEAERMATNAPIQGTAADIVKLGMIRAQEFIDKNLTGDAFQLLQIHDELLFEVKKEKMGFFAKSIRQILEEIYKGEVVLKVEVKVGPNWGEMKKYAIIE</sequence>
<accession>A0A0G1M8U1</accession>
<reference evidence="13 14" key="1">
    <citation type="journal article" date="2015" name="Nature">
        <title>rRNA introns, odd ribosomes, and small enigmatic genomes across a large radiation of phyla.</title>
        <authorList>
            <person name="Brown C.T."/>
            <person name="Hug L.A."/>
            <person name="Thomas B.C."/>
            <person name="Sharon I."/>
            <person name="Castelle C.J."/>
            <person name="Singh A."/>
            <person name="Wilkins M.J."/>
            <person name="Williams K.H."/>
            <person name="Banfield J.F."/>
        </authorList>
    </citation>
    <scope>NUCLEOTIDE SEQUENCE [LARGE SCALE GENOMIC DNA]</scope>
</reference>
<dbReference type="Pfam" id="PF02739">
    <property type="entry name" value="5_3_exonuc_N"/>
    <property type="match status" value="1"/>
</dbReference>
<dbReference type="SMART" id="SM00279">
    <property type="entry name" value="HhH2"/>
    <property type="match status" value="1"/>
</dbReference>
<dbReference type="EC" id="2.7.7.7" evidence="2"/>
<evidence type="ECO:0000256" key="3">
    <source>
        <dbReference type="ARBA" id="ARBA00022679"/>
    </source>
</evidence>
<evidence type="ECO:0000256" key="6">
    <source>
        <dbReference type="ARBA" id="ARBA00022763"/>
    </source>
</evidence>
<dbReference type="GO" id="GO:0006302">
    <property type="term" value="P:double-strand break repair"/>
    <property type="evidence" value="ECO:0007669"/>
    <property type="project" value="TreeGrafter"/>
</dbReference>
<dbReference type="InterPro" id="IPR002421">
    <property type="entry name" value="5-3_exonuclease"/>
</dbReference>
<dbReference type="SUPFAM" id="SSF56672">
    <property type="entry name" value="DNA/RNA polymerases"/>
    <property type="match status" value="1"/>
</dbReference>
<dbReference type="SUPFAM" id="SSF88723">
    <property type="entry name" value="PIN domain-like"/>
    <property type="match status" value="1"/>
</dbReference>
<dbReference type="PROSITE" id="PS00447">
    <property type="entry name" value="DNA_POLYMERASE_A"/>
    <property type="match status" value="1"/>
</dbReference>
<name>A0A0G1M8U1_9BACT</name>
<dbReference type="CDD" id="cd09898">
    <property type="entry name" value="H3TH_53EXO"/>
    <property type="match status" value="1"/>
</dbReference>
<comment type="similarity">
    <text evidence="1">Belongs to the DNA polymerase type-A family.</text>
</comment>
<dbReference type="Gene3D" id="1.20.1060.10">
    <property type="entry name" value="Taq DNA Polymerase, Chain T, domain 4"/>
    <property type="match status" value="1"/>
</dbReference>
<dbReference type="PRINTS" id="PR00868">
    <property type="entry name" value="DNAPOLI"/>
</dbReference>
<keyword evidence="9" id="KW-0234">DNA repair</keyword>
<dbReference type="Pfam" id="PF00476">
    <property type="entry name" value="DNA_pol_A"/>
    <property type="match status" value="1"/>
</dbReference>
<dbReference type="GO" id="GO:0008409">
    <property type="term" value="F:5'-3' exonuclease activity"/>
    <property type="evidence" value="ECO:0007669"/>
    <property type="project" value="InterPro"/>
</dbReference>
<dbReference type="InterPro" id="IPR002298">
    <property type="entry name" value="DNA_polymerase_A"/>
</dbReference>
<evidence type="ECO:0000256" key="10">
    <source>
        <dbReference type="ARBA" id="ARBA00049244"/>
    </source>
</evidence>
<proteinExistence type="inferred from homology"/>
<dbReference type="InterPro" id="IPR036279">
    <property type="entry name" value="5-3_exonuclease_C_sf"/>
</dbReference>
<dbReference type="SMART" id="SM00482">
    <property type="entry name" value="POLAc"/>
    <property type="match status" value="1"/>
</dbReference>
<dbReference type="Gene3D" id="3.30.420.10">
    <property type="entry name" value="Ribonuclease H-like superfamily/Ribonuclease H"/>
    <property type="match status" value="1"/>
</dbReference>
<evidence type="ECO:0000256" key="2">
    <source>
        <dbReference type="ARBA" id="ARBA00012417"/>
    </source>
</evidence>
<dbReference type="InterPro" id="IPR019760">
    <property type="entry name" value="DNA-dir_DNA_pol_A_CS"/>
</dbReference>
<keyword evidence="4" id="KW-0548">Nucleotidyltransferase</keyword>
<keyword evidence="7" id="KW-0239">DNA-directed DNA polymerase</keyword>
<evidence type="ECO:0000256" key="7">
    <source>
        <dbReference type="ARBA" id="ARBA00022932"/>
    </source>
</evidence>
<feature type="domain" description="DNA-directed DNA polymerase family A palm" evidence="12">
    <location>
        <begin position="614"/>
        <end position="821"/>
    </location>
</feature>
<dbReference type="InterPro" id="IPR001098">
    <property type="entry name" value="DNA-dir_DNA_pol_A_palm_dom"/>
</dbReference>
<keyword evidence="8" id="KW-0238">DNA-binding</keyword>
<dbReference type="Gene3D" id="3.30.70.370">
    <property type="match status" value="1"/>
</dbReference>
<dbReference type="PATRIC" id="fig|1618649.3.peg.239"/>
<dbReference type="PANTHER" id="PTHR10133:SF27">
    <property type="entry name" value="DNA POLYMERASE NU"/>
    <property type="match status" value="1"/>
</dbReference>
<dbReference type="GO" id="GO:0006261">
    <property type="term" value="P:DNA-templated DNA replication"/>
    <property type="evidence" value="ECO:0007669"/>
    <property type="project" value="InterPro"/>
</dbReference>
<evidence type="ECO:0000313" key="14">
    <source>
        <dbReference type="Proteomes" id="UP000034696"/>
    </source>
</evidence>
<dbReference type="FunFam" id="1.10.150.20:FF:000002">
    <property type="entry name" value="DNA polymerase I"/>
    <property type="match status" value="1"/>
</dbReference>
<dbReference type="AlphaFoldDB" id="A0A0G1M8U1"/>
<organism evidence="13 14">
    <name type="scientific">Candidatus Giovannonibacteria bacterium GW2011_GWA2_45_21</name>
    <dbReference type="NCBI Taxonomy" id="1618649"/>
    <lineage>
        <taxon>Bacteria</taxon>
        <taxon>Candidatus Giovannoniibacteriota</taxon>
    </lineage>
</organism>
<dbReference type="InterPro" id="IPR043502">
    <property type="entry name" value="DNA/RNA_pol_sf"/>
</dbReference>
<dbReference type="InterPro" id="IPR020046">
    <property type="entry name" value="5-3_exonucl_a-hlix_arch_N"/>
</dbReference>
<evidence type="ECO:0000256" key="5">
    <source>
        <dbReference type="ARBA" id="ARBA00022705"/>
    </source>
</evidence>
<gene>
    <name evidence="13" type="ORF">UX06_C0011G0020</name>
</gene>
<protein>
    <recommendedName>
        <fullName evidence="2">DNA-directed DNA polymerase</fullName>
        <ecNumber evidence="2">2.7.7.7</ecNumber>
    </recommendedName>
</protein>
<feature type="domain" description="5'-3' exonuclease" evidence="11">
    <location>
        <begin position="5"/>
        <end position="275"/>
    </location>
</feature>